<reference evidence="13" key="1">
    <citation type="submission" date="2016-04" db="UniProtKB">
        <authorList>
            <consortium name="WormBaseParasite"/>
        </authorList>
    </citation>
    <scope>IDENTIFICATION</scope>
</reference>
<evidence type="ECO:0000313" key="13">
    <source>
        <dbReference type="WBParaSite" id="DME_0000162801-mRNA-1"/>
    </source>
</evidence>
<evidence type="ECO:0000256" key="2">
    <source>
        <dbReference type="ARBA" id="ARBA00006910"/>
    </source>
</evidence>
<name>A0A0N4U4C6_DRAME</name>
<dbReference type="GO" id="GO:0044233">
    <property type="term" value="C:mitochondria-associated endoplasmic reticulum membrane contact site"/>
    <property type="evidence" value="ECO:0007669"/>
    <property type="project" value="TreeGrafter"/>
</dbReference>
<dbReference type="GO" id="GO:0034274">
    <property type="term" value="C:Atg12-Atg5-Atg16 complex"/>
    <property type="evidence" value="ECO:0007669"/>
    <property type="project" value="TreeGrafter"/>
</dbReference>
<dbReference type="GO" id="GO:0005776">
    <property type="term" value="C:autophagosome"/>
    <property type="evidence" value="ECO:0007669"/>
    <property type="project" value="TreeGrafter"/>
</dbReference>
<dbReference type="AlphaFoldDB" id="A0A0N4U4C6"/>
<dbReference type="Proteomes" id="UP000274756">
    <property type="component" value="Unassembled WGS sequence"/>
</dbReference>
<dbReference type="InterPro" id="IPR048940">
    <property type="entry name" value="ATG5_HBR"/>
</dbReference>
<dbReference type="InterPro" id="IPR042526">
    <property type="entry name" value="Atg5_HR"/>
</dbReference>
<comment type="subunit">
    <text evidence="6">Conjugated with ATG12.</text>
</comment>
<dbReference type="Gene3D" id="3.10.20.620">
    <property type="match status" value="1"/>
</dbReference>
<dbReference type="GO" id="GO:0061908">
    <property type="term" value="C:phagophore"/>
    <property type="evidence" value="ECO:0007669"/>
    <property type="project" value="TreeGrafter"/>
</dbReference>
<comment type="similarity">
    <text evidence="2 6">Belongs to the ATG5 family.</text>
</comment>
<dbReference type="STRING" id="318479.A0A0N4U4C6"/>
<evidence type="ECO:0000259" key="7">
    <source>
        <dbReference type="Pfam" id="PF04106"/>
    </source>
</evidence>
<keyword evidence="3 6" id="KW-1017">Isopeptide bond</keyword>
<feature type="domain" description="Autophagy protein ATG5 UblA" evidence="9">
    <location>
        <begin position="11"/>
        <end position="99"/>
    </location>
</feature>
<dbReference type="Gene3D" id="1.10.246.190">
    <property type="entry name" value="Autophagy protein Apg5, helix rich domain"/>
    <property type="match status" value="1"/>
</dbReference>
<evidence type="ECO:0000256" key="6">
    <source>
        <dbReference type="RuleBase" id="RU361202"/>
    </source>
</evidence>
<dbReference type="Pfam" id="PF04106">
    <property type="entry name" value="ATG5_UblB"/>
    <property type="match status" value="1"/>
</dbReference>
<dbReference type="EMBL" id="UYYG01001154">
    <property type="protein sequence ID" value="VDN56015.1"/>
    <property type="molecule type" value="Genomic_DNA"/>
</dbReference>
<feature type="domain" description="Autophagy protein ATG5 UblB" evidence="7">
    <location>
        <begin position="177"/>
        <end position="252"/>
    </location>
</feature>
<dbReference type="OrthoDB" id="272162at2759"/>
<dbReference type="GO" id="GO:0006995">
    <property type="term" value="P:cellular response to nitrogen starvation"/>
    <property type="evidence" value="ECO:0007669"/>
    <property type="project" value="TreeGrafter"/>
</dbReference>
<evidence type="ECO:0000256" key="5">
    <source>
        <dbReference type="ARBA" id="ARBA00023006"/>
    </source>
</evidence>
<dbReference type="WBParaSite" id="DME_0000162801-mRNA-1">
    <property type="protein sequence ID" value="DME_0000162801-mRNA-1"/>
    <property type="gene ID" value="DME_0000162801"/>
</dbReference>
<reference evidence="10 12" key="2">
    <citation type="submission" date="2018-11" db="EMBL/GenBank/DDBJ databases">
        <authorList>
            <consortium name="Pathogen Informatics"/>
        </authorList>
    </citation>
    <scope>NUCLEOTIDE SEQUENCE [LARGE SCALE GENOMIC DNA]</scope>
</reference>
<dbReference type="GO" id="GO:0007033">
    <property type="term" value="P:vacuole organization"/>
    <property type="evidence" value="ECO:0007669"/>
    <property type="project" value="UniProtKB-ARBA"/>
</dbReference>
<comment type="subcellular location">
    <subcellularLocation>
        <location evidence="1 6">Preautophagosomal structure membrane</location>
        <topology evidence="1 6">Peripheral membrane protein</topology>
    </subcellularLocation>
</comment>
<dbReference type="Gene3D" id="3.10.20.90">
    <property type="entry name" value="Phosphatidylinositol 3-kinase Catalytic Subunit, Chain A, domain 1"/>
    <property type="match status" value="1"/>
</dbReference>
<dbReference type="GO" id="GO:0000422">
    <property type="term" value="P:autophagy of mitochondrion"/>
    <property type="evidence" value="ECO:0007669"/>
    <property type="project" value="TreeGrafter"/>
</dbReference>
<dbReference type="GO" id="GO:0019776">
    <property type="term" value="F:Atg8-family ligase activity"/>
    <property type="evidence" value="ECO:0007669"/>
    <property type="project" value="TreeGrafter"/>
</dbReference>
<evidence type="ECO:0000313" key="11">
    <source>
        <dbReference type="Proteomes" id="UP000038040"/>
    </source>
</evidence>
<dbReference type="PANTHER" id="PTHR13040:SF2">
    <property type="entry name" value="AUTOPHAGY PROTEIN 5"/>
    <property type="match status" value="1"/>
</dbReference>
<feature type="domain" description="Autophagy protein ATG5 alpha-helical bundle region" evidence="8">
    <location>
        <begin position="113"/>
        <end position="168"/>
    </location>
</feature>
<evidence type="ECO:0000259" key="8">
    <source>
        <dbReference type="Pfam" id="PF20637"/>
    </source>
</evidence>
<organism evidence="11 13">
    <name type="scientific">Dracunculus medinensis</name>
    <name type="common">Guinea worm</name>
    <dbReference type="NCBI Taxonomy" id="318479"/>
    <lineage>
        <taxon>Eukaryota</taxon>
        <taxon>Metazoa</taxon>
        <taxon>Ecdysozoa</taxon>
        <taxon>Nematoda</taxon>
        <taxon>Chromadorea</taxon>
        <taxon>Rhabditida</taxon>
        <taxon>Spirurina</taxon>
        <taxon>Dracunculoidea</taxon>
        <taxon>Dracunculidae</taxon>
        <taxon>Dracunculus</taxon>
    </lineage>
</organism>
<gene>
    <name evidence="10" type="ORF">DME_LOCUS5988</name>
</gene>
<dbReference type="InterPro" id="IPR007239">
    <property type="entry name" value="Atg5"/>
</dbReference>
<dbReference type="GO" id="GO:0034045">
    <property type="term" value="C:phagophore assembly site membrane"/>
    <property type="evidence" value="ECO:0007669"/>
    <property type="project" value="UniProtKB-SubCell"/>
</dbReference>
<accession>A0A0N4U4C6</accession>
<evidence type="ECO:0000256" key="4">
    <source>
        <dbReference type="ARBA" id="ARBA00022843"/>
    </source>
</evidence>
<keyword evidence="12" id="KW-1185">Reference proteome</keyword>
<proteinExistence type="inferred from homology"/>
<dbReference type="GO" id="GO:0034727">
    <property type="term" value="P:piecemeal microautophagy of the nucleus"/>
    <property type="evidence" value="ECO:0007669"/>
    <property type="project" value="TreeGrafter"/>
</dbReference>
<evidence type="ECO:0000259" key="9">
    <source>
        <dbReference type="Pfam" id="PF20638"/>
    </source>
</evidence>
<dbReference type="InterPro" id="IPR048939">
    <property type="entry name" value="ATG5_UblA"/>
</dbReference>
<dbReference type="InterPro" id="IPR042527">
    <property type="entry name" value="Atg5_UblA_dom_sf"/>
</dbReference>
<dbReference type="InterPro" id="IPR048318">
    <property type="entry name" value="ATG5_UblB"/>
</dbReference>
<sequence>MAEDYEVLRKLWDGRIPILIFLDETEFPNRPVRPFCAMVRRIGYFPLILPQVLEFFGIDEVSFSPWLQYNGKPIKHYPIGVLFDILKIDRLLPWSITLKTKDFPNEIIHCSGNALQMCFMQSIKEADQLKHDSKIINSMKPDEHIQLWNGVLHDRYDEYWIVNRKLMENSDQNPLLHVPIRIYRGDERYYQPLISPQDNDGQLITIEKAIRQYFFDDKIIPLSFNILLPLETPILWMCQNFTYADNFIHIVVTTKSS</sequence>
<dbReference type="PANTHER" id="PTHR13040">
    <property type="entry name" value="AUTOPHAGY PROTEIN 5"/>
    <property type="match status" value="1"/>
</dbReference>
<dbReference type="Pfam" id="PF20638">
    <property type="entry name" value="ATG5_UblA"/>
    <property type="match status" value="1"/>
</dbReference>
<keyword evidence="5 6" id="KW-0072">Autophagy</keyword>
<evidence type="ECO:0000313" key="12">
    <source>
        <dbReference type="Proteomes" id="UP000274756"/>
    </source>
</evidence>
<evidence type="ECO:0000256" key="3">
    <source>
        <dbReference type="ARBA" id="ARBA00022499"/>
    </source>
</evidence>
<dbReference type="Pfam" id="PF20637">
    <property type="entry name" value="ATG5_HBR"/>
    <property type="match status" value="1"/>
</dbReference>
<comment type="function">
    <text evidence="6">Involved in autophagic vesicle formation.</text>
</comment>
<keyword evidence="6" id="KW-0472">Membrane</keyword>
<evidence type="ECO:0000313" key="10">
    <source>
        <dbReference type="EMBL" id="VDN56015.1"/>
    </source>
</evidence>
<dbReference type="Proteomes" id="UP000038040">
    <property type="component" value="Unplaced"/>
</dbReference>
<evidence type="ECO:0000256" key="1">
    <source>
        <dbReference type="ARBA" id="ARBA00004623"/>
    </source>
</evidence>
<keyword evidence="4 6" id="KW-0832">Ubl conjugation</keyword>
<protein>
    <recommendedName>
        <fullName evidence="6">Autophagy protein 5</fullName>
    </recommendedName>
</protein>